<reference evidence="2 5" key="2">
    <citation type="submission" date="2019-09" db="EMBL/GenBank/DDBJ databases">
        <title>Draft genome sequencing of Hungatella hathewayi 123Y-2.</title>
        <authorList>
            <person name="Lv Q."/>
            <person name="Li S."/>
        </authorList>
    </citation>
    <scope>NUCLEOTIDE SEQUENCE [LARGE SCALE GENOMIC DNA]</scope>
    <source>
        <strain evidence="2 5">123Y-2</strain>
    </source>
</reference>
<gene>
    <name evidence="3" type="ORF">DXC39_32285</name>
    <name evidence="2" type="ORF">GNE07_20175</name>
</gene>
<name>A0A174SMT7_9FIRM</name>
<dbReference type="Proteomes" id="UP000261257">
    <property type="component" value="Unassembled WGS sequence"/>
</dbReference>
<dbReference type="EMBL" id="WNME01000014">
    <property type="protein sequence ID" value="MUB65342.1"/>
    <property type="molecule type" value="Genomic_DNA"/>
</dbReference>
<dbReference type="Pfam" id="PF20187">
    <property type="entry name" value="DUF6550"/>
    <property type="match status" value="1"/>
</dbReference>
<dbReference type="RefSeq" id="WP_055650192.1">
    <property type="nucleotide sequence ID" value="NZ_CABJBJ010000055.1"/>
</dbReference>
<dbReference type="EMBL" id="QSSQ01000070">
    <property type="protein sequence ID" value="RGL92279.1"/>
    <property type="molecule type" value="Genomic_DNA"/>
</dbReference>
<protein>
    <submittedName>
        <fullName evidence="2">Uncharacterized protein</fullName>
    </submittedName>
</protein>
<sequence>MKKIFKSRGFLITMLSVCCVAILGICWTVNRDKNSPFTADEPPPSTVSQEWVEASSETEPETEETTKAEPETTLAAKTAPAETTTAEYPRVAEKTEKDMAVEFSPTEKPTETPPAPEGKTIIEDPGPEHPVNPAPDVTAPAPEPESTPVPGSTDGNGAYYDPVFGWVTPAEVIQSTIDSDGDPDKMVGNMGD</sequence>
<feature type="compositionally biased region" description="Basic and acidic residues" evidence="1">
    <location>
        <begin position="90"/>
        <end position="100"/>
    </location>
</feature>
<dbReference type="Proteomes" id="UP000434223">
    <property type="component" value="Unassembled WGS sequence"/>
</dbReference>
<evidence type="ECO:0000256" key="1">
    <source>
        <dbReference type="SAM" id="MobiDB-lite"/>
    </source>
</evidence>
<evidence type="ECO:0000313" key="2">
    <source>
        <dbReference type="EMBL" id="MUB65342.1"/>
    </source>
</evidence>
<dbReference type="AlphaFoldDB" id="A0A174SMT7"/>
<organism evidence="2 5">
    <name type="scientific">Hungatella hathewayi</name>
    <dbReference type="NCBI Taxonomy" id="154046"/>
    <lineage>
        <taxon>Bacteria</taxon>
        <taxon>Bacillati</taxon>
        <taxon>Bacillota</taxon>
        <taxon>Clostridia</taxon>
        <taxon>Lachnospirales</taxon>
        <taxon>Lachnospiraceae</taxon>
        <taxon>Hungatella</taxon>
    </lineage>
</organism>
<evidence type="ECO:0000313" key="3">
    <source>
        <dbReference type="EMBL" id="RGL92279.1"/>
    </source>
</evidence>
<dbReference type="OrthoDB" id="2666372at2"/>
<reference evidence="3 4" key="1">
    <citation type="submission" date="2018-08" db="EMBL/GenBank/DDBJ databases">
        <title>A genome reference for cultivated species of the human gut microbiota.</title>
        <authorList>
            <person name="Zou Y."/>
            <person name="Xue W."/>
            <person name="Luo G."/>
        </authorList>
    </citation>
    <scope>NUCLEOTIDE SEQUENCE [LARGE SCALE GENOMIC DNA]</scope>
    <source>
        <strain evidence="3 4">TF05-11AC</strain>
    </source>
</reference>
<evidence type="ECO:0000313" key="5">
    <source>
        <dbReference type="Proteomes" id="UP000434223"/>
    </source>
</evidence>
<feature type="region of interest" description="Disordered" evidence="1">
    <location>
        <begin position="36"/>
        <end position="157"/>
    </location>
</feature>
<accession>A0A174SMT7</accession>
<feature type="compositionally biased region" description="Low complexity" evidence="1">
    <location>
        <begin position="71"/>
        <end position="87"/>
    </location>
</feature>
<dbReference type="InterPro" id="IPR046680">
    <property type="entry name" value="DUF6550"/>
</dbReference>
<comment type="caution">
    <text evidence="2">The sequence shown here is derived from an EMBL/GenBank/DDBJ whole genome shotgun (WGS) entry which is preliminary data.</text>
</comment>
<evidence type="ECO:0000313" key="4">
    <source>
        <dbReference type="Proteomes" id="UP000261257"/>
    </source>
</evidence>
<proteinExistence type="predicted"/>